<name>A0A7S0LC13_9EUKA</name>
<organism evidence="3">
    <name type="scientific">Coccolithus braarudii</name>
    <dbReference type="NCBI Taxonomy" id="221442"/>
    <lineage>
        <taxon>Eukaryota</taxon>
        <taxon>Haptista</taxon>
        <taxon>Haptophyta</taxon>
        <taxon>Prymnesiophyceae</taxon>
        <taxon>Coccolithales</taxon>
        <taxon>Coccolithaceae</taxon>
        <taxon>Coccolithus</taxon>
    </lineage>
</organism>
<evidence type="ECO:0000256" key="2">
    <source>
        <dbReference type="SAM" id="Phobius"/>
    </source>
</evidence>
<feature type="transmembrane region" description="Helical" evidence="2">
    <location>
        <begin position="127"/>
        <end position="155"/>
    </location>
</feature>
<feature type="transmembrane region" description="Helical" evidence="2">
    <location>
        <begin position="235"/>
        <end position="256"/>
    </location>
</feature>
<accession>A0A7S0LC13</accession>
<reference evidence="3" key="1">
    <citation type="submission" date="2021-01" db="EMBL/GenBank/DDBJ databases">
        <authorList>
            <person name="Corre E."/>
            <person name="Pelletier E."/>
            <person name="Niang G."/>
            <person name="Scheremetjew M."/>
            <person name="Finn R."/>
            <person name="Kale V."/>
            <person name="Holt S."/>
            <person name="Cochrane G."/>
            <person name="Meng A."/>
            <person name="Brown T."/>
            <person name="Cohen L."/>
        </authorList>
    </citation>
    <scope>NUCLEOTIDE SEQUENCE</scope>
    <source>
        <strain evidence="3">PLY182g</strain>
    </source>
</reference>
<gene>
    <name evidence="3" type="ORF">CPEL01642_LOCUS11251</name>
</gene>
<keyword evidence="2" id="KW-0812">Transmembrane</keyword>
<keyword evidence="2" id="KW-1133">Transmembrane helix</keyword>
<protein>
    <submittedName>
        <fullName evidence="3">Uncharacterized protein</fullName>
    </submittedName>
</protein>
<evidence type="ECO:0000256" key="1">
    <source>
        <dbReference type="SAM" id="MobiDB-lite"/>
    </source>
</evidence>
<dbReference type="EMBL" id="HBEY01023641">
    <property type="protein sequence ID" value="CAD8607874.1"/>
    <property type="molecule type" value="Transcribed_RNA"/>
</dbReference>
<feature type="transmembrane region" description="Helical" evidence="2">
    <location>
        <begin position="167"/>
        <end position="191"/>
    </location>
</feature>
<dbReference type="AlphaFoldDB" id="A0A7S0LC13"/>
<keyword evidence="2" id="KW-0472">Membrane</keyword>
<feature type="region of interest" description="Disordered" evidence="1">
    <location>
        <begin position="85"/>
        <end position="117"/>
    </location>
</feature>
<sequence length="288" mass="32616">MTTLLPILRALPTTGFLTLSQSTAPVALARASISSTPTPRISRSLFCRSPTPPISSRLYVYYSLYSLHATFFDQIYILAGFKSRDTKPEDTSRRARRARRADDRYRMNRPAQDSSGSSTIWRDYICYFAYMHIVAVAYTVFALMCAQNALLAFSLFATPKSADKPNILFITTLHYTLAIPFAAFVALTFAYLTWHYCPAIRALLLWIFGFSCAALAHTLFYSLRALIDHFYSPFTSALCYLSRFGCLSISITLAITNRLVKYTFILSTLSHSFLARIAKYFLPNHRAK</sequence>
<evidence type="ECO:0000313" key="3">
    <source>
        <dbReference type="EMBL" id="CAD8607874.1"/>
    </source>
</evidence>
<feature type="transmembrane region" description="Helical" evidence="2">
    <location>
        <begin position="203"/>
        <end position="223"/>
    </location>
</feature>
<proteinExistence type="predicted"/>